<reference evidence="1 2" key="1">
    <citation type="journal article" date="2015" name="Stand. Genomic Sci.">
        <title>Genomic Encyclopedia of Bacterial and Archaeal Type Strains, Phase III: the genomes of soil and plant-associated and newly described type strains.</title>
        <authorList>
            <person name="Whitman W.B."/>
            <person name="Woyke T."/>
            <person name="Klenk H.P."/>
            <person name="Zhou Y."/>
            <person name="Lilburn T.G."/>
            <person name="Beck B.J."/>
            <person name="De Vos P."/>
            <person name="Vandamme P."/>
            <person name="Eisen J.A."/>
            <person name="Garrity G."/>
            <person name="Hugenholtz P."/>
            <person name="Kyrpides N.C."/>
        </authorList>
    </citation>
    <scope>NUCLEOTIDE SEQUENCE [LARGE SCALE GENOMIC DNA]</scope>
    <source>
        <strain evidence="1 2">CGMCC 1.6844</strain>
    </source>
</reference>
<dbReference type="Proteomes" id="UP000315312">
    <property type="component" value="Unassembled WGS sequence"/>
</dbReference>
<comment type="caution">
    <text evidence="1">The sequence shown here is derived from an EMBL/GenBank/DDBJ whole genome shotgun (WGS) entry which is preliminary data.</text>
</comment>
<gene>
    <name evidence="1" type="ORF">IP97_01120</name>
</gene>
<dbReference type="RefSeq" id="WP_133607245.1">
    <property type="nucleotide sequence ID" value="NZ_SNZC01000001.1"/>
</dbReference>
<protein>
    <submittedName>
        <fullName evidence="1">Uncharacterized protein</fullName>
    </submittedName>
</protein>
<accession>A0A562KJB7</accession>
<evidence type="ECO:0000313" key="1">
    <source>
        <dbReference type="EMBL" id="TWH95444.1"/>
    </source>
</evidence>
<dbReference type="AlphaFoldDB" id="A0A562KJB7"/>
<evidence type="ECO:0000313" key="2">
    <source>
        <dbReference type="Proteomes" id="UP000315312"/>
    </source>
</evidence>
<proteinExistence type="predicted"/>
<sequence length="220" mass="25955">MNNTIPNFDKQSLTVKNELVTVEILFERINDQNEFLYKNSYDKIIELNEIENSSSSLILKIYFQSKIPLSILIKGIDGGIFLHTANGEKNSYSVKILEDTIVFSLGFTFFMFDLVNLEIKWKIRPDLAEIFEFYNLQDDFLLRGELAIHRIDKCGNVKWSYGGKDIWVNINGKPEVIIENDKILLTDFENNEYIINFDGETLEDTSRLKQQKTRRWWEFW</sequence>
<name>A0A562KJB7_9FLAO</name>
<dbReference type="EMBL" id="VLKM01000004">
    <property type="protein sequence ID" value="TWH95444.1"/>
    <property type="molecule type" value="Genomic_DNA"/>
</dbReference>
<dbReference type="OrthoDB" id="334526at2"/>
<keyword evidence="2" id="KW-1185">Reference proteome</keyword>
<organism evidence="1 2">
    <name type="scientific">Flavobacterium cheniae</name>
    <dbReference type="NCBI Taxonomy" id="295428"/>
    <lineage>
        <taxon>Bacteria</taxon>
        <taxon>Pseudomonadati</taxon>
        <taxon>Bacteroidota</taxon>
        <taxon>Flavobacteriia</taxon>
        <taxon>Flavobacteriales</taxon>
        <taxon>Flavobacteriaceae</taxon>
        <taxon>Flavobacterium</taxon>
    </lineage>
</organism>